<accession>A0A8I0KH04</accession>
<dbReference type="PANTHER" id="PTHR42796">
    <property type="entry name" value="FUMARYLACETOACETATE HYDROLASE DOMAIN-CONTAINING PROTEIN 2A-RELATED"/>
    <property type="match status" value="1"/>
</dbReference>
<keyword evidence="2" id="KW-0479">Metal-binding</keyword>
<dbReference type="AlphaFoldDB" id="A0A8I0KH04"/>
<evidence type="ECO:0000313" key="5">
    <source>
        <dbReference type="EMBL" id="NYI37167.1"/>
    </source>
</evidence>
<name>A0A8I0KH04_9ACTN</name>
<dbReference type="InterPro" id="IPR011234">
    <property type="entry name" value="Fumarylacetoacetase-like_C"/>
</dbReference>
<dbReference type="GO" id="GO:0046872">
    <property type="term" value="F:metal ion binding"/>
    <property type="evidence" value="ECO:0007669"/>
    <property type="project" value="UniProtKB-KW"/>
</dbReference>
<dbReference type="GO" id="GO:0016787">
    <property type="term" value="F:hydrolase activity"/>
    <property type="evidence" value="ECO:0007669"/>
    <property type="project" value="UniProtKB-KW"/>
</dbReference>
<dbReference type="SUPFAM" id="SSF56529">
    <property type="entry name" value="FAH"/>
    <property type="match status" value="1"/>
</dbReference>
<keyword evidence="6" id="KW-1185">Reference proteome</keyword>
<dbReference type="Pfam" id="PF01557">
    <property type="entry name" value="FAA_hydrolase"/>
    <property type="match status" value="1"/>
</dbReference>
<evidence type="ECO:0000256" key="2">
    <source>
        <dbReference type="ARBA" id="ARBA00022723"/>
    </source>
</evidence>
<keyword evidence="4" id="KW-0378">Hydrolase</keyword>
<organism evidence="4 7">
    <name type="scientific">Aeromicrobium tamlense</name>
    <dbReference type="NCBI Taxonomy" id="375541"/>
    <lineage>
        <taxon>Bacteria</taxon>
        <taxon>Bacillati</taxon>
        <taxon>Actinomycetota</taxon>
        <taxon>Actinomycetes</taxon>
        <taxon>Propionibacteriales</taxon>
        <taxon>Nocardioidaceae</taxon>
        <taxon>Aeromicrobium</taxon>
    </lineage>
</organism>
<dbReference type="RefSeq" id="WP_179423416.1">
    <property type="nucleotide sequence ID" value="NZ_BAAAMP010000002.1"/>
</dbReference>
<evidence type="ECO:0000313" key="6">
    <source>
        <dbReference type="Proteomes" id="UP000587211"/>
    </source>
</evidence>
<comment type="similarity">
    <text evidence="1">Belongs to the FAH family.</text>
</comment>
<dbReference type="InterPro" id="IPR036663">
    <property type="entry name" value="Fumarylacetoacetase_C_sf"/>
</dbReference>
<gene>
    <name evidence="5" type="ORF">BJ975_000542</name>
    <name evidence="4" type="ORF">IDH50_01645</name>
</gene>
<reference evidence="4" key="2">
    <citation type="submission" date="2020-09" db="EMBL/GenBank/DDBJ databases">
        <title>Novel species in genus Aeromicrobium.</title>
        <authorList>
            <person name="Zhang G."/>
        </authorList>
    </citation>
    <scope>NUCLEOTIDE SEQUENCE</scope>
    <source>
        <strain evidence="4">SSW1-57</strain>
    </source>
</reference>
<dbReference type="InterPro" id="IPR051121">
    <property type="entry name" value="FAH"/>
</dbReference>
<evidence type="ECO:0000256" key="1">
    <source>
        <dbReference type="ARBA" id="ARBA00010211"/>
    </source>
</evidence>
<dbReference type="Gene3D" id="3.90.850.10">
    <property type="entry name" value="Fumarylacetoacetase-like, C-terminal domain"/>
    <property type="match status" value="1"/>
</dbReference>
<evidence type="ECO:0000313" key="7">
    <source>
        <dbReference type="Proteomes" id="UP000659061"/>
    </source>
</evidence>
<dbReference type="EMBL" id="JACWMT010000001">
    <property type="protein sequence ID" value="MBD1268925.1"/>
    <property type="molecule type" value="Genomic_DNA"/>
</dbReference>
<feature type="domain" description="Fumarylacetoacetase-like C-terminal" evidence="3">
    <location>
        <begin position="75"/>
        <end position="282"/>
    </location>
</feature>
<evidence type="ECO:0000313" key="4">
    <source>
        <dbReference type="EMBL" id="MBD1268925.1"/>
    </source>
</evidence>
<dbReference type="PANTHER" id="PTHR42796:SF4">
    <property type="entry name" value="FUMARYLACETOACETATE HYDROLASE DOMAIN-CONTAINING PROTEIN 2A"/>
    <property type="match status" value="1"/>
</dbReference>
<evidence type="ECO:0000259" key="3">
    <source>
        <dbReference type="Pfam" id="PF01557"/>
    </source>
</evidence>
<dbReference type="Proteomes" id="UP000659061">
    <property type="component" value="Unassembled WGS sequence"/>
</dbReference>
<dbReference type="Proteomes" id="UP000587211">
    <property type="component" value="Unassembled WGS sequence"/>
</dbReference>
<proteinExistence type="inferred from homology"/>
<dbReference type="EMBL" id="JACBZN010000001">
    <property type="protein sequence ID" value="NYI37167.1"/>
    <property type="molecule type" value="Genomic_DNA"/>
</dbReference>
<dbReference type="GO" id="GO:0044281">
    <property type="term" value="P:small molecule metabolic process"/>
    <property type="evidence" value="ECO:0007669"/>
    <property type="project" value="UniProtKB-ARBA"/>
</dbReference>
<protein>
    <submittedName>
        <fullName evidence="5">2-keto-4-pentenoate hydratase/2-oxohepta-3-ene-1,7-dioic acid hydratase in catechol pathway</fullName>
    </submittedName>
    <submittedName>
        <fullName evidence="4">Fumarylacetoacetate hydrolase family protein</fullName>
    </submittedName>
</protein>
<sequence>MTRLGNLDGRGVLVTDEGVIDVAQASDGALPSDPHELLERWDELVAWSRTIDPAGAAHVADDAAWLPPSPEPRQIIAVGINSRIKLRQFGLGDPDDVGFISKLRSALAGPDDAITRTSDAVYVEAELALVVGRRAWRVDEDTALEHVAGVTAAADIADAEAFVTIPAADPDRPGTTYYNPAKSLPGFAPVGPHVVALEDVGPLDSLRIRLWIDGELVQDGTTADYVFSAAQIVSRLSHRVPLLPGDVILVGSPGQLDQAPLTPVRAGARVEIEIDGVGRHSHLVVADPA</sequence>
<comment type="caution">
    <text evidence="4">The sequence shown here is derived from an EMBL/GenBank/DDBJ whole genome shotgun (WGS) entry which is preliminary data.</text>
</comment>
<reference evidence="5 6" key="1">
    <citation type="submission" date="2020-07" db="EMBL/GenBank/DDBJ databases">
        <title>Sequencing the genomes of 1000 actinobacteria strains.</title>
        <authorList>
            <person name="Klenk H.-P."/>
        </authorList>
    </citation>
    <scope>NUCLEOTIDE SEQUENCE [LARGE SCALE GENOMIC DNA]</scope>
    <source>
        <strain evidence="5 6">DSM 19087</strain>
    </source>
</reference>